<feature type="domain" description="N-acetyltransferase" evidence="3">
    <location>
        <begin position="2"/>
        <end position="148"/>
    </location>
</feature>
<sequence length="149" mass="15737">MIELTRAGADDAPALARIHLAARAAAGDAFPPAVHPDEDYLPHLLADVLPHAEVRLARLDGETAGFLVLEGDLLADLYVAPPAQGRGVGTALLGHAKRLRPSGLRLWVFVSNAPARAFYALHGFVVAGRTDGDNDEGAPDLLLRWPAPS</sequence>
<keyword evidence="1 4" id="KW-0808">Transferase</keyword>
<keyword evidence="5" id="KW-1185">Reference proteome</keyword>
<dbReference type="OrthoDB" id="3190820at2"/>
<dbReference type="Pfam" id="PF13508">
    <property type="entry name" value="Acetyltransf_7"/>
    <property type="match status" value="1"/>
</dbReference>
<gene>
    <name evidence="4" type="ORF">D1781_12285</name>
</gene>
<dbReference type="InterPro" id="IPR016181">
    <property type="entry name" value="Acyl_CoA_acyltransferase"/>
</dbReference>
<dbReference type="InterPro" id="IPR000182">
    <property type="entry name" value="GNAT_dom"/>
</dbReference>
<evidence type="ECO:0000313" key="4">
    <source>
        <dbReference type="EMBL" id="RIX28237.1"/>
    </source>
</evidence>
<dbReference type="PANTHER" id="PTHR43877:SF1">
    <property type="entry name" value="ACETYLTRANSFERASE"/>
    <property type="match status" value="1"/>
</dbReference>
<dbReference type="GO" id="GO:0016747">
    <property type="term" value="F:acyltransferase activity, transferring groups other than amino-acyl groups"/>
    <property type="evidence" value="ECO:0007669"/>
    <property type="project" value="InterPro"/>
</dbReference>
<protein>
    <submittedName>
        <fullName evidence="4">GNAT family N-acetyltransferase</fullName>
    </submittedName>
</protein>
<dbReference type="Gene3D" id="3.40.630.30">
    <property type="match status" value="1"/>
</dbReference>
<dbReference type="CDD" id="cd04301">
    <property type="entry name" value="NAT_SF"/>
    <property type="match status" value="1"/>
</dbReference>
<dbReference type="Proteomes" id="UP000265742">
    <property type="component" value="Unassembled WGS sequence"/>
</dbReference>
<proteinExistence type="predicted"/>
<evidence type="ECO:0000259" key="3">
    <source>
        <dbReference type="PROSITE" id="PS51186"/>
    </source>
</evidence>
<accession>A0A3A1U309</accession>
<evidence type="ECO:0000256" key="2">
    <source>
        <dbReference type="ARBA" id="ARBA00023315"/>
    </source>
</evidence>
<dbReference type="PROSITE" id="PS51186">
    <property type="entry name" value="GNAT"/>
    <property type="match status" value="1"/>
</dbReference>
<dbReference type="AlphaFoldDB" id="A0A3A1U309"/>
<comment type="caution">
    <text evidence="4">The sequence shown here is derived from an EMBL/GenBank/DDBJ whole genome shotgun (WGS) entry which is preliminary data.</text>
</comment>
<organism evidence="4 5">
    <name type="scientific">Amnibacterium setariae</name>
    <dbReference type="NCBI Taxonomy" id="2306585"/>
    <lineage>
        <taxon>Bacteria</taxon>
        <taxon>Bacillati</taxon>
        <taxon>Actinomycetota</taxon>
        <taxon>Actinomycetes</taxon>
        <taxon>Micrococcales</taxon>
        <taxon>Microbacteriaceae</taxon>
        <taxon>Amnibacterium</taxon>
    </lineage>
</organism>
<dbReference type="SUPFAM" id="SSF55729">
    <property type="entry name" value="Acyl-CoA N-acyltransferases (Nat)"/>
    <property type="match status" value="1"/>
</dbReference>
<dbReference type="EMBL" id="QXTG01000002">
    <property type="protein sequence ID" value="RIX28237.1"/>
    <property type="molecule type" value="Genomic_DNA"/>
</dbReference>
<keyword evidence="2" id="KW-0012">Acyltransferase</keyword>
<evidence type="ECO:0000313" key="5">
    <source>
        <dbReference type="Proteomes" id="UP000265742"/>
    </source>
</evidence>
<dbReference type="PANTHER" id="PTHR43877">
    <property type="entry name" value="AMINOALKYLPHOSPHONATE N-ACETYLTRANSFERASE-RELATED-RELATED"/>
    <property type="match status" value="1"/>
</dbReference>
<dbReference type="RefSeq" id="WP_119482548.1">
    <property type="nucleotide sequence ID" value="NZ_QXTG01000002.1"/>
</dbReference>
<reference evidence="5" key="1">
    <citation type="submission" date="2018-09" db="EMBL/GenBank/DDBJ databases">
        <authorList>
            <person name="Kim I."/>
        </authorList>
    </citation>
    <scope>NUCLEOTIDE SEQUENCE [LARGE SCALE GENOMIC DNA]</scope>
    <source>
        <strain evidence="5">DD4a</strain>
    </source>
</reference>
<dbReference type="InterPro" id="IPR050832">
    <property type="entry name" value="Bact_Acetyltransf"/>
</dbReference>
<evidence type="ECO:0000256" key="1">
    <source>
        <dbReference type="ARBA" id="ARBA00022679"/>
    </source>
</evidence>
<name>A0A3A1U309_9MICO</name>